<name>A0A1Y5RVZ8_9RHOB</name>
<keyword evidence="4" id="KW-1185">Reference proteome</keyword>
<evidence type="ECO:0000313" key="4">
    <source>
        <dbReference type="Proteomes" id="UP000193870"/>
    </source>
</evidence>
<accession>A0A1Y5RVZ8</accession>
<dbReference type="STRING" id="315423.SAMN04488020_102245"/>
<evidence type="ECO:0000256" key="1">
    <source>
        <dbReference type="SAM" id="MobiDB-lite"/>
    </source>
</evidence>
<organism evidence="3 4">
    <name type="scientific">Palleronia marisminoris</name>
    <dbReference type="NCBI Taxonomy" id="315423"/>
    <lineage>
        <taxon>Bacteria</taxon>
        <taxon>Pseudomonadati</taxon>
        <taxon>Pseudomonadota</taxon>
        <taxon>Alphaproteobacteria</taxon>
        <taxon>Rhodobacterales</taxon>
        <taxon>Roseobacteraceae</taxon>
        <taxon>Palleronia</taxon>
    </lineage>
</organism>
<evidence type="ECO:0000256" key="2">
    <source>
        <dbReference type="SAM" id="SignalP"/>
    </source>
</evidence>
<dbReference type="RefSeq" id="WP_085853058.1">
    <property type="nucleotide sequence ID" value="NZ_FOPF01000002.1"/>
</dbReference>
<proteinExistence type="predicted"/>
<feature type="region of interest" description="Disordered" evidence="1">
    <location>
        <begin position="24"/>
        <end position="44"/>
    </location>
</feature>
<feature type="signal peptide" evidence="2">
    <location>
        <begin position="1"/>
        <end position="21"/>
    </location>
</feature>
<sequence length="77" mass="8037">MKRTIAATALALVALSAPAFAQTAPTSGVYPVPSPASAQQTRDSNGFRIADVTSAHSPRVQKIFDELRAEKGTGTTH</sequence>
<protein>
    <submittedName>
        <fullName evidence="3">Uncharacterized protein</fullName>
    </submittedName>
</protein>
<evidence type="ECO:0000313" key="3">
    <source>
        <dbReference type="EMBL" id="SLN26705.1"/>
    </source>
</evidence>
<dbReference type="EMBL" id="FWFV01000002">
    <property type="protein sequence ID" value="SLN26705.1"/>
    <property type="molecule type" value="Genomic_DNA"/>
</dbReference>
<reference evidence="3 4" key="1">
    <citation type="submission" date="2017-03" db="EMBL/GenBank/DDBJ databases">
        <authorList>
            <person name="Afonso C.L."/>
            <person name="Miller P.J."/>
            <person name="Scott M.A."/>
            <person name="Spackman E."/>
            <person name="Goraichik I."/>
            <person name="Dimitrov K.M."/>
            <person name="Suarez D.L."/>
            <person name="Swayne D.E."/>
        </authorList>
    </citation>
    <scope>NUCLEOTIDE SEQUENCE [LARGE SCALE GENOMIC DNA]</scope>
    <source>
        <strain evidence="3 4">CECT 7066</strain>
    </source>
</reference>
<keyword evidence="2" id="KW-0732">Signal</keyword>
<dbReference type="Proteomes" id="UP000193870">
    <property type="component" value="Unassembled WGS sequence"/>
</dbReference>
<dbReference type="AlphaFoldDB" id="A0A1Y5RVZ8"/>
<feature type="chain" id="PRO_5010984037" evidence="2">
    <location>
        <begin position="22"/>
        <end position="77"/>
    </location>
</feature>
<gene>
    <name evidence="3" type="ORF">PAM7066_01036</name>
</gene>